<keyword evidence="3" id="KW-0378">Hydrolase</keyword>
<dbReference type="AlphaFoldDB" id="H6MW14"/>
<evidence type="ECO:0000256" key="1">
    <source>
        <dbReference type="ARBA" id="ARBA00023450"/>
    </source>
</evidence>
<dbReference type="Pfam" id="PF02720">
    <property type="entry name" value="DUF222"/>
    <property type="match status" value="1"/>
</dbReference>
<dbReference type="GO" id="GO:0008270">
    <property type="term" value="F:zinc ion binding"/>
    <property type="evidence" value="ECO:0007669"/>
    <property type="project" value="InterPro"/>
</dbReference>
<dbReference type="InterPro" id="IPR003615">
    <property type="entry name" value="HNH_nuc"/>
</dbReference>
<dbReference type="KEGG" id="gpo:GPOL_c06400"/>
<dbReference type="Proteomes" id="UP000009154">
    <property type="component" value="Chromosome"/>
</dbReference>
<accession>H6MW14</accession>
<dbReference type="CDD" id="cd00085">
    <property type="entry name" value="HNHc"/>
    <property type="match status" value="1"/>
</dbReference>
<keyword evidence="4" id="KW-1185">Reference proteome</keyword>
<gene>
    <name evidence="3" type="ordered locus">GPOL_c06400</name>
</gene>
<organism evidence="3 4">
    <name type="scientific">Gordonia polyisoprenivorans (strain DSM 44266 / VH2)</name>
    <dbReference type="NCBI Taxonomy" id="1112204"/>
    <lineage>
        <taxon>Bacteria</taxon>
        <taxon>Bacillati</taxon>
        <taxon>Actinomycetota</taxon>
        <taxon>Actinomycetes</taxon>
        <taxon>Mycobacteriales</taxon>
        <taxon>Gordoniaceae</taxon>
        <taxon>Gordonia</taxon>
    </lineage>
</organism>
<dbReference type="EMBL" id="CP003119">
    <property type="protein sequence ID" value="AFA71709.1"/>
    <property type="molecule type" value="Genomic_DNA"/>
</dbReference>
<proteinExistence type="inferred from homology"/>
<comment type="similarity">
    <text evidence="1">Belongs to the Rv1128c/1148c/1588c/1702c/1945/3466 family.</text>
</comment>
<dbReference type="Gene3D" id="1.10.30.50">
    <property type="match status" value="1"/>
</dbReference>
<dbReference type="InterPro" id="IPR003870">
    <property type="entry name" value="DUF222"/>
</dbReference>
<dbReference type="SMART" id="SM00507">
    <property type="entry name" value="HNHc"/>
    <property type="match status" value="1"/>
</dbReference>
<dbReference type="Pfam" id="PF01844">
    <property type="entry name" value="HNH"/>
    <property type="match status" value="1"/>
</dbReference>
<dbReference type="InterPro" id="IPR002711">
    <property type="entry name" value="HNH"/>
</dbReference>
<dbReference type="STRING" id="1112204.GPOL_c06400"/>
<protein>
    <submittedName>
        <fullName evidence="3">Putative HNH endonuclease</fullName>
    </submittedName>
</protein>
<sequence length="453" mass="48962">MPLASNMLSCTLEPSHRSATGEGPMIDTTTVLDAETVDAEAIFANIVTQLSDLQWNPDMTGPQAFGAMKQVLLLRNLVDHHATTLTGEMDRLGVADHKTTRLRELLISMGCAPAVAGRYVRISATTDVDLLLAHAADGSISSEHVDAIVRGLAHIDTRCPEPMDTVQRCEYLRKLLSHYFAGFTPAEIITYARQLGNELAAETPGGLPAAEDKSINSYTDRITDDGRLEISANLDIIAGEKTRTLMETLSAPKPQPDGSPDPRTPEQICAAAFETIVELAAQGLADTTFSAKPTNGLLWTWSADNPALGGDLQNMGAITEATAKLLSCDTTITKIMLDSNGVPLSVGEAKRFFTPGQRKALLVRDRGCIKCGAHAGRCQGHHLAHWSDGGPTDLDNGCLLCSSCHDDVHHHGWDIIMGFDRHPWLIPPASIDPQRRPVPSYHRRTMRLDDAAA</sequence>
<dbReference type="GO" id="GO:0003676">
    <property type="term" value="F:nucleic acid binding"/>
    <property type="evidence" value="ECO:0007669"/>
    <property type="project" value="InterPro"/>
</dbReference>
<keyword evidence="3" id="KW-0540">Nuclease</keyword>
<evidence type="ECO:0000313" key="4">
    <source>
        <dbReference type="Proteomes" id="UP000009154"/>
    </source>
</evidence>
<name>H6MW14_GORPV</name>
<keyword evidence="3" id="KW-0255">Endonuclease</keyword>
<evidence type="ECO:0000313" key="3">
    <source>
        <dbReference type="EMBL" id="AFA71709.1"/>
    </source>
</evidence>
<dbReference type="HOGENOM" id="CLU_022065_5_0_11"/>
<feature type="domain" description="HNH nuclease" evidence="2">
    <location>
        <begin position="356"/>
        <end position="406"/>
    </location>
</feature>
<reference evidence="3 4" key="1">
    <citation type="journal article" date="2012" name="Appl. Environ. Microbiol.">
        <title>Involvement of two latex-clearing proteins during rubber degradation and insights into the subsequent degradation pathway revealed by the genome sequence of Gordonia polyisoprenivorans strain VH2.</title>
        <authorList>
            <person name="Hiessl S."/>
            <person name="Schuldes J."/>
            <person name="Thurmer A."/>
            <person name="Halbsguth T."/>
            <person name="Broker D."/>
            <person name="Angelov A."/>
            <person name="Liebl W."/>
            <person name="Daniel R."/>
            <person name="Steinbuchel A."/>
        </authorList>
    </citation>
    <scope>NUCLEOTIDE SEQUENCE [LARGE SCALE GENOMIC DNA]</scope>
    <source>
        <strain evidence="4">DSM 44266 / VH2</strain>
    </source>
</reference>
<evidence type="ECO:0000259" key="2">
    <source>
        <dbReference type="SMART" id="SM00507"/>
    </source>
</evidence>
<dbReference type="eggNOG" id="COG1403">
    <property type="taxonomic scope" value="Bacteria"/>
</dbReference>
<dbReference type="GO" id="GO:0004519">
    <property type="term" value="F:endonuclease activity"/>
    <property type="evidence" value="ECO:0007669"/>
    <property type="project" value="UniProtKB-KW"/>
</dbReference>